<protein>
    <recommendedName>
        <fullName evidence="2">Nudix hydrolase domain-containing protein</fullName>
    </recommendedName>
</protein>
<sequence>MRKRIQNSKKFPVYKHTTTISGKKVSREIVRRPDIAAIVAIEDTKIILVEQNRFPN</sequence>
<feature type="non-terminal residue" evidence="1">
    <location>
        <position position="56"/>
    </location>
</feature>
<dbReference type="AlphaFoldDB" id="A0A383C1K1"/>
<evidence type="ECO:0000313" key="1">
    <source>
        <dbReference type="EMBL" id="SVE25910.1"/>
    </source>
</evidence>
<accession>A0A383C1K1</accession>
<proteinExistence type="predicted"/>
<gene>
    <name evidence="1" type="ORF">METZ01_LOCUS478764</name>
</gene>
<reference evidence="1" key="1">
    <citation type="submission" date="2018-05" db="EMBL/GenBank/DDBJ databases">
        <authorList>
            <person name="Lanie J.A."/>
            <person name="Ng W.-L."/>
            <person name="Kazmierczak K.M."/>
            <person name="Andrzejewski T.M."/>
            <person name="Davidsen T.M."/>
            <person name="Wayne K.J."/>
            <person name="Tettelin H."/>
            <person name="Glass J.I."/>
            <person name="Rusch D."/>
            <person name="Podicherti R."/>
            <person name="Tsui H.-C.T."/>
            <person name="Winkler M.E."/>
        </authorList>
    </citation>
    <scope>NUCLEOTIDE SEQUENCE</scope>
</reference>
<evidence type="ECO:0008006" key="2">
    <source>
        <dbReference type="Google" id="ProtNLM"/>
    </source>
</evidence>
<dbReference type="EMBL" id="UINC01204954">
    <property type="protein sequence ID" value="SVE25910.1"/>
    <property type="molecule type" value="Genomic_DNA"/>
</dbReference>
<dbReference type="SUPFAM" id="SSF55811">
    <property type="entry name" value="Nudix"/>
    <property type="match status" value="1"/>
</dbReference>
<organism evidence="1">
    <name type="scientific">marine metagenome</name>
    <dbReference type="NCBI Taxonomy" id="408172"/>
    <lineage>
        <taxon>unclassified sequences</taxon>
        <taxon>metagenomes</taxon>
        <taxon>ecological metagenomes</taxon>
    </lineage>
</organism>
<dbReference type="Gene3D" id="3.90.79.10">
    <property type="entry name" value="Nucleoside Triphosphate Pyrophosphohydrolase"/>
    <property type="match status" value="1"/>
</dbReference>
<name>A0A383C1K1_9ZZZZ</name>
<dbReference type="InterPro" id="IPR015797">
    <property type="entry name" value="NUDIX_hydrolase-like_dom_sf"/>
</dbReference>